<keyword evidence="4" id="KW-1185">Reference proteome</keyword>
<feature type="region of interest" description="Disordered" evidence="2">
    <location>
        <begin position="159"/>
        <end position="188"/>
    </location>
</feature>
<organism evidence="3 4">
    <name type="scientific">Microvirga splendida</name>
    <dbReference type="NCBI Taxonomy" id="2795727"/>
    <lineage>
        <taxon>Bacteria</taxon>
        <taxon>Pseudomonadati</taxon>
        <taxon>Pseudomonadota</taxon>
        <taxon>Alphaproteobacteria</taxon>
        <taxon>Hyphomicrobiales</taxon>
        <taxon>Methylobacteriaceae</taxon>
        <taxon>Microvirga</taxon>
    </lineage>
</organism>
<evidence type="ECO:0000313" key="4">
    <source>
        <dbReference type="Proteomes" id="UP000620670"/>
    </source>
</evidence>
<feature type="region of interest" description="Disordered" evidence="2">
    <location>
        <begin position="204"/>
        <end position="279"/>
    </location>
</feature>
<dbReference type="Proteomes" id="UP000620670">
    <property type="component" value="Unassembled WGS sequence"/>
</dbReference>
<comment type="caution">
    <text evidence="3">The sequence shown here is derived from an EMBL/GenBank/DDBJ whole genome shotgun (WGS) entry which is preliminary data.</text>
</comment>
<keyword evidence="1" id="KW-0175">Coiled coil</keyword>
<proteinExistence type="predicted"/>
<feature type="compositionally biased region" description="Basic and acidic residues" evidence="2">
    <location>
        <begin position="169"/>
        <end position="188"/>
    </location>
</feature>
<reference evidence="4" key="1">
    <citation type="submission" date="2020-12" db="EMBL/GenBank/DDBJ databases">
        <title>Hymenobacter sp.</title>
        <authorList>
            <person name="Kim M.K."/>
        </authorList>
    </citation>
    <scope>NUCLEOTIDE SEQUENCE [LARGE SCALE GENOMIC DNA]</scope>
    <source>
        <strain evidence="4">BT325</strain>
    </source>
</reference>
<accession>A0ABS0Y7S0</accession>
<evidence type="ECO:0000256" key="2">
    <source>
        <dbReference type="SAM" id="MobiDB-lite"/>
    </source>
</evidence>
<gene>
    <name evidence="3" type="ORF">JAO75_23360</name>
</gene>
<sequence>MGGEVKVLSLQAALERESNRADAAQRKITVLQGQLARVEANEGLVAEYRFAATEEKERTDNAMLKVAALHEELASLRASFTEAQRAVEIEREKVASALEQLEVVQGQLARTSLEKDSAETKGHLNENPNESIAPYLDDRRELIPAAQIFQVPLHLETYAPLPDDQGNGELRDTLQDKNKRATSDKDVQVSRSLRAKALARRDKYVATTPMRNRKPRTEFGVASAPEPRREARHQSVRPGEKSSTKASHRPRLLAQDGRDLGRPGALSLPTALLPDRRLW</sequence>
<protein>
    <submittedName>
        <fullName evidence="3">Uncharacterized protein</fullName>
    </submittedName>
</protein>
<dbReference type="RefSeq" id="WP_199051611.1">
    <property type="nucleotide sequence ID" value="NZ_JAELXT010000047.1"/>
</dbReference>
<evidence type="ECO:0000313" key="3">
    <source>
        <dbReference type="EMBL" id="MBJ6128339.1"/>
    </source>
</evidence>
<feature type="coiled-coil region" evidence="1">
    <location>
        <begin position="7"/>
        <end position="41"/>
    </location>
</feature>
<name>A0ABS0Y7S0_9HYPH</name>
<evidence type="ECO:0000256" key="1">
    <source>
        <dbReference type="SAM" id="Coils"/>
    </source>
</evidence>
<feature type="compositionally biased region" description="Basic and acidic residues" evidence="2">
    <location>
        <begin position="226"/>
        <end position="243"/>
    </location>
</feature>
<dbReference type="EMBL" id="JAELXT010000047">
    <property type="protein sequence ID" value="MBJ6128339.1"/>
    <property type="molecule type" value="Genomic_DNA"/>
</dbReference>